<dbReference type="GO" id="GO:0009401">
    <property type="term" value="P:phosphoenolpyruvate-dependent sugar phosphotransferase system"/>
    <property type="evidence" value="ECO:0007669"/>
    <property type="project" value="UniProtKB-KW"/>
</dbReference>
<comment type="caution">
    <text evidence="18">The sequence shown here is derived from an EMBL/GenBank/DDBJ whole genome shotgun (WGS) entry which is preliminary data.</text>
</comment>
<dbReference type="PROSITE" id="PS00742">
    <property type="entry name" value="PEP_ENZYMES_2"/>
    <property type="match status" value="1"/>
</dbReference>
<keyword evidence="10" id="KW-0598">Phosphotransferase system</keyword>
<evidence type="ECO:0000256" key="3">
    <source>
        <dbReference type="ARBA" id="ARBA00004496"/>
    </source>
</evidence>
<keyword evidence="9 18" id="KW-0808">Transferase</keyword>
<dbReference type="Pfam" id="PF05524">
    <property type="entry name" value="PEP-utilisers_N"/>
    <property type="match status" value="1"/>
</dbReference>
<evidence type="ECO:0000256" key="9">
    <source>
        <dbReference type="ARBA" id="ARBA00022679"/>
    </source>
</evidence>
<evidence type="ECO:0000256" key="12">
    <source>
        <dbReference type="ARBA" id="ARBA00022777"/>
    </source>
</evidence>
<feature type="domain" description="PTS EIIA type-1" evidence="16">
    <location>
        <begin position="25"/>
        <end position="129"/>
    </location>
</feature>
<evidence type="ECO:0000256" key="11">
    <source>
        <dbReference type="ARBA" id="ARBA00022723"/>
    </source>
</evidence>
<feature type="domain" description="HPr" evidence="17">
    <location>
        <begin position="169"/>
        <end position="256"/>
    </location>
</feature>
<evidence type="ECO:0000259" key="17">
    <source>
        <dbReference type="PROSITE" id="PS51350"/>
    </source>
</evidence>
<dbReference type="Gene3D" id="3.20.20.60">
    <property type="entry name" value="Phosphoenolpyruvate-binding domains"/>
    <property type="match status" value="1"/>
</dbReference>
<dbReference type="NCBIfam" id="TIGR01003">
    <property type="entry name" value="PTS_HPr_family"/>
    <property type="match status" value="1"/>
</dbReference>
<accession>A0A266LWI5</accession>
<comment type="subcellular location">
    <subcellularLocation>
        <location evidence="3">Cytoplasm</location>
    </subcellularLocation>
</comment>
<dbReference type="PANTHER" id="PTHR46244:SF6">
    <property type="entry name" value="PHOSPHOENOLPYRUVATE-PROTEIN PHOSPHOTRANSFERASE"/>
    <property type="match status" value="1"/>
</dbReference>
<dbReference type="AlphaFoldDB" id="A0A266LWI5"/>
<dbReference type="EC" id="2.7.3.9" evidence="5"/>
<reference evidence="18 19" key="1">
    <citation type="submission" date="2017-08" db="EMBL/GenBank/DDBJ databases">
        <title>Genomic and metabolic characterisation of spoilage-associated Pseudomonas species.</title>
        <authorList>
            <person name="Stanborough T."/>
            <person name="Fegan N."/>
            <person name="Powell S.M."/>
            <person name="Singh T."/>
            <person name="Tamplin M.L."/>
            <person name="Chandry P.S."/>
        </authorList>
    </citation>
    <scope>NUCLEOTIDE SEQUENCE [LARGE SCALE GENOMIC DNA]</scope>
    <source>
        <strain evidence="18 19">F1820</strain>
    </source>
</reference>
<dbReference type="SUPFAM" id="SSF55594">
    <property type="entry name" value="HPr-like"/>
    <property type="match status" value="1"/>
</dbReference>
<dbReference type="InterPro" id="IPR036618">
    <property type="entry name" value="PtsI_HPr-bd_sf"/>
</dbReference>
<dbReference type="InterPro" id="IPR040442">
    <property type="entry name" value="Pyrv_kinase-like_dom_sf"/>
</dbReference>
<dbReference type="GO" id="GO:0046872">
    <property type="term" value="F:metal ion binding"/>
    <property type="evidence" value="ECO:0007669"/>
    <property type="project" value="UniProtKB-KW"/>
</dbReference>
<evidence type="ECO:0000256" key="8">
    <source>
        <dbReference type="ARBA" id="ARBA00022597"/>
    </source>
</evidence>
<dbReference type="PROSITE" id="PS00371">
    <property type="entry name" value="PTS_EIIA_TYPE_1_HIS"/>
    <property type="match status" value="1"/>
</dbReference>
<dbReference type="SUPFAM" id="SSF51621">
    <property type="entry name" value="Phosphoenolpyruvate/pyruvate domain"/>
    <property type="match status" value="1"/>
</dbReference>
<dbReference type="PANTHER" id="PTHR46244">
    <property type="entry name" value="PHOSPHOENOLPYRUVATE-PROTEIN PHOSPHOTRANSFERASE"/>
    <property type="match status" value="1"/>
</dbReference>
<dbReference type="SUPFAM" id="SSF47831">
    <property type="entry name" value="Enzyme I of the PEP:sugar phosphotransferase system HPr-binding (sub)domain"/>
    <property type="match status" value="1"/>
</dbReference>
<dbReference type="InterPro" id="IPR023151">
    <property type="entry name" value="PEP_util_CS"/>
</dbReference>
<evidence type="ECO:0000256" key="14">
    <source>
        <dbReference type="SAM" id="Coils"/>
    </source>
</evidence>
<dbReference type="Proteomes" id="UP000216113">
    <property type="component" value="Unassembled WGS sequence"/>
</dbReference>
<comment type="catalytic activity">
    <reaction evidence="1">
        <text>L-histidyl-[protein] + phosphoenolpyruvate = N(pros)-phospho-L-histidyl-[protein] + pyruvate</text>
        <dbReference type="Rhea" id="RHEA:23880"/>
        <dbReference type="Rhea" id="RHEA-COMP:9745"/>
        <dbReference type="Rhea" id="RHEA-COMP:9746"/>
        <dbReference type="ChEBI" id="CHEBI:15361"/>
        <dbReference type="ChEBI" id="CHEBI:29979"/>
        <dbReference type="ChEBI" id="CHEBI:58702"/>
        <dbReference type="ChEBI" id="CHEBI:64837"/>
        <dbReference type="EC" id="2.7.3.9"/>
    </reaction>
</comment>
<comment type="similarity">
    <text evidence="4">Belongs to the PEP-utilizing enzyme family.</text>
</comment>
<dbReference type="FunFam" id="2.70.70.10:FF:000001">
    <property type="entry name" value="PTS system glucose-specific IIA component"/>
    <property type="match status" value="1"/>
</dbReference>
<dbReference type="PROSITE" id="PS51350">
    <property type="entry name" value="PTS_HPR_DOM"/>
    <property type="match status" value="1"/>
</dbReference>
<dbReference type="InterPro" id="IPR011055">
    <property type="entry name" value="Dup_hybrid_motif"/>
</dbReference>
<dbReference type="InterPro" id="IPR000032">
    <property type="entry name" value="HPr-like"/>
</dbReference>
<evidence type="ECO:0000259" key="16">
    <source>
        <dbReference type="PROSITE" id="PS51093"/>
    </source>
</evidence>
<organism evidence="18 19">
    <name type="scientific">Pseudomonas fragi</name>
    <dbReference type="NCBI Taxonomy" id="296"/>
    <lineage>
        <taxon>Bacteria</taxon>
        <taxon>Pseudomonadati</taxon>
        <taxon>Pseudomonadota</taxon>
        <taxon>Gammaproteobacteria</taxon>
        <taxon>Pseudomonadales</taxon>
        <taxon>Pseudomonadaceae</taxon>
        <taxon>Pseudomonas</taxon>
    </lineage>
</organism>
<dbReference type="Gene3D" id="3.50.30.10">
    <property type="entry name" value="Phosphohistidine domain"/>
    <property type="match status" value="1"/>
</dbReference>
<dbReference type="SUPFAM" id="SSF52009">
    <property type="entry name" value="Phosphohistidine domain"/>
    <property type="match status" value="1"/>
</dbReference>
<dbReference type="InterPro" id="IPR036637">
    <property type="entry name" value="Phosphohistidine_dom_sf"/>
</dbReference>
<dbReference type="InterPro" id="IPR001020">
    <property type="entry name" value="PTS_HPr_His_P_site"/>
</dbReference>
<keyword evidence="8" id="KW-0762">Sugar transport</keyword>
<dbReference type="PROSITE" id="PS51093">
    <property type="entry name" value="PTS_EIIA_TYPE_1"/>
    <property type="match status" value="1"/>
</dbReference>
<evidence type="ECO:0000256" key="10">
    <source>
        <dbReference type="ARBA" id="ARBA00022683"/>
    </source>
</evidence>
<sequence length="841" mass="88361">MVTSQQVELLAPLSGVLMALDNVPDPVFASRLIGDGLCIDPTSQVLCAPLAGVISNLQHTGHAISITHADGVQVLLHIGLDTVNLGGKGFTALVEEGQQVSAGQALIEFDADYIALHARSLLTLMLVVSGEPFVAPSPGSVLVETGQPLLRLQLQQAPAQDEAQTGSAQHSQPQRLANPNGLHARPAAVLAQAAKGFAATIQLHKQGESANAKSLVAIMALQTVYGDSVHLSATGPDAGQALKVLCELLASGCGETVAVAAVEAAPAAASESEASDELRGVCASPGSAFGHVVQLTESALQISELAVDQNLEREQLQQALANAAAQLQALCDNAPGKAQGEIFKAHQELLEDPGLLEQAFGLIEQGKSAAFAWQSATQATATLFKGLGNRLLAERALDLEDVGQRVLKLILGVQDSALELPEQAILIAEQLTPSQTATLDTRKVAGFATVGGGATSHVAILARALGLPALCGMSPQVLALANGTAVLLDADQGQLHLEPDPQRVQQLTARRAFEHQRQQQDLQQAALPACTRDGVRIEVSANIASLAEAEQAVTLGAEGVGLLRSEFLYLERSSAPSHAEQVATYSAIARAVGIGHNLVVRTLDVGGDKPLAYVPMAHEANPFLGMRGIRLCLDRPQLLREQFSAILASADLTRLHIMLPMVTQLSELRMARQLLEEQALALGITTLPKLGIMIEVPAAALMADLFAPEVDFFSIGTNDLTQYTLAMDRDHPRLASQADSLHPAVLRLIATTVKAAHAHGKWVGVCGALASEPLAVPVLLGLGVDELSVSVPLIPSIKARVRQLDFAECQALTQRVLGMESAGQVRAALQSMVQPMTELEY</sequence>
<dbReference type="Gene3D" id="1.10.274.10">
    <property type="entry name" value="PtsI, HPr-binding domain"/>
    <property type="match status" value="1"/>
</dbReference>
<dbReference type="GO" id="GO:0005737">
    <property type="term" value="C:cytoplasm"/>
    <property type="evidence" value="ECO:0007669"/>
    <property type="project" value="UniProtKB-SubCell"/>
</dbReference>
<evidence type="ECO:0000256" key="13">
    <source>
        <dbReference type="ARBA" id="ARBA00022842"/>
    </source>
</evidence>
<dbReference type="InterPro" id="IPR015813">
    <property type="entry name" value="Pyrv/PenolPyrv_kinase-like_dom"/>
</dbReference>
<evidence type="ECO:0000256" key="15">
    <source>
        <dbReference type="SAM" id="MobiDB-lite"/>
    </source>
</evidence>
<keyword evidence="18" id="KW-0670">Pyruvate</keyword>
<comment type="cofactor">
    <cofactor evidence="2">
        <name>Mg(2+)</name>
        <dbReference type="ChEBI" id="CHEBI:18420"/>
    </cofactor>
</comment>
<feature type="compositionally biased region" description="Polar residues" evidence="15">
    <location>
        <begin position="162"/>
        <end position="177"/>
    </location>
</feature>
<dbReference type="NCBIfam" id="TIGR01417">
    <property type="entry name" value="PTS_I_fam"/>
    <property type="match status" value="1"/>
</dbReference>
<dbReference type="PRINTS" id="PR00107">
    <property type="entry name" value="PHOSPHOCPHPR"/>
</dbReference>
<dbReference type="Gene3D" id="3.30.1340.10">
    <property type="entry name" value="HPr-like"/>
    <property type="match status" value="1"/>
</dbReference>
<dbReference type="Pfam" id="PF00391">
    <property type="entry name" value="PEP-utilizers"/>
    <property type="match status" value="1"/>
</dbReference>
<keyword evidence="11" id="KW-0479">Metal-binding</keyword>
<dbReference type="RefSeq" id="WP_095029215.1">
    <property type="nucleotide sequence ID" value="NZ_NQKL01000007.1"/>
</dbReference>
<dbReference type="InterPro" id="IPR001127">
    <property type="entry name" value="PTS_EIIA_1_perm"/>
</dbReference>
<dbReference type="Pfam" id="PF00381">
    <property type="entry name" value="PTS-HPr"/>
    <property type="match status" value="1"/>
</dbReference>
<proteinExistence type="inferred from homology"/>
<evidence type="ECO:0000256" key="5">
    <source>
        <dbReference type="ARBA" id="ARBA00012232"/>
    </source>
</evidence>
<keyword evidence="6" id="KW-0813">Transport</keyword>
<evidence type="ECO:0000256" key="4">
    <source>
        <dbReference type="ARBA" id="ARBA00007837"/>
    </source>
</evidence>
<evidence type="ECO:0000256" key="6">
    <source>
        <dbReference type="ARBA" id="ARBA00022448"/>
    </source>
</evidence>
<dbReference type="SUPFAM" id="SSF51261">
    <property type="entry name" value="Duplicated hybrid motif"/>
    <property type="match status" value="1"/>
</dbReference>
<evidence type="ECO:0000256" key="2">
    <source>
        <dbReference type="ARBA" id="ARBA00001946"/>
    </source>
</evidence>
<dbReference type="GO" id="GO:0008965">
    <property type="term" value="F:phosphoenolpyruvate-protein phosphotransferase activity"/>
    <property type="evidence" value="ECO:0007669"/>
    <property type="project" value="UniProtKB-EC"/>
</dbReference>
<dbReference type="InterPro" id="IPR006318">
    <property type="entry name" value="PTS_EI-like"/>
</dbReference>
<keyword evidence="14" id="KW-0175">Coiled coil</keyword>
<keyword evidence="13" id="KW-0460">Magnesium</keyword>
<evidence type="ECO:0000313" key="19">
    <source>
        <dbReference type="Proteomes" id="UP000216113"/>
    </source>
</evidence>
<dbReference type="InterPro" id="IPR000121">
    <property type="entry name" value="PEP_util_C"/>
</dbReference>
<evidence type="ECO:0000256" key="7">
    <source>
        <dbReference type="ARBA" id="ARBA00022490"/>
    </source>
</evidence>
<feature type="region of interest" description="Disordered" evidence="15">
    <location>
        <begin position="160"/>
        <end position="180"/>
    </location>
</feature>
<dbReference type="PROSITE" id="PS00369">
    <property type="entry name" value="PTS_HPR_HIS"/>
    <property type="match status" value="1"/>
</dbReference>
<dbReference type="EMBL" id="NQKL01000007">
    <property type="protein sequence ID" value="OZY41772.1"/>
    <property type="molecule type" value="Genomic_DNA"/>
</dbReference>
<dbReference type="Pfam" id="PF02896">
    <property type="entry name" value="PEP-utilizers_C"/>
    <property type="match status" value="1"/>
</dbReference>
<evidence type="ECO:0000313" key="18">
    <source>
        <dbReference type="EMBL" id="OZY41772.1"/>
    </source>
</evidence>
<keyword evidence="12" id="KW-0418">Kinase</keyword>
<dbReference type="GO" id="GO:0016301">
    <property type="term" value="F:kinase activity"/>
    <property type="evidence" value="ECO:0007669"/>
    <property type="project" value="UniProtKB-KW"/>
</dbReference>
<dbReference type="InterPro" id="IPR008279">
    <property type="entry name" value="PEP-util_enz_mobile_dom"/>
</dbReference>
<gene>
    <name evidence="18" type="primary">ptsP</name>
    <name evidence="18" type="ORF">CJF43_11035</name>
</gene>
<evidence type="ECO:0000256" key="1">
    <source>
        <dbReference type="ARBA" id="ARBA00000683"/>
    </source>
</evidence>
<dbReference type="Gene3D" id="2.70.70.10">
    <property type="entry name" value="Glucose Permease (Domain IIA)"/>
    <property type="match status" value="1"/>
</dbReference>
<dbReference type="CDD" id="cd00367">
    <property type="entry name" value="PTS-HPr_like"/>
    <property type="match status" value="1"/>
</dbReference>
<keyword evidence="7" id="KW-0963">Cytoplasm</keyword>
<dbReference type="InterPro" id="IPR035895">
    <property type="entry name" value="HPr-like_sf"/>
</dbReference>
<protein>
    <recommendedName>
        <fullName evidence="5">phosphoenolpyruvate--protein phosphotransferase</fullName>
        <ecNumber evidence="5">2.7.3.9</ecNumber>
    </recommendedName>
</protein>
<dbReference type="NCBIfam" id="TIGR00830">
    <property type="entry name" value="PTBA"/>
    <property type="match status" value="1"/>
</dbReference>
<dbReference type="Pfam" id="PF00358">
    <property type="entry name" value="PTS_EIIA_1"/>
    <property type="match status" value="1"/>
</dbReference>
<feature type="coiled-coil region" evidence="14">
    <location>
        <begin position="306"/>
        <end position="333"/>
    </location>
</feature>
<dbReference type="PRINTS" id="PR01736">
    <property type="entry name" value="PHPHTRNFRASE"/>
</dbReference>
<name>A0A266LWI5_PSEFR</name>
<dbReference type="InterPro" id="IPR008731">
    <property type="entry name" value="PTS_EIN"/>
</dbReference>
<dbReference type="InterPro" id="IPR050499">
    <property type="entry name" value="PEP-utilizing_PTS_enzyme"/>
</dbReference>